<dbReference type="GO" id="GO:0007018">
    <property type="term" value="P:microtubule-based movement"/>
    <property type="evidence" value="ECO:0007669"/>
    <property type="project" value="InterPro"/>
</dbReference>
<protein>
    <recommendedName>
        <fullName evidence="1">Dynein heavy chain tail domain-containing protein</fullName>
    </recommendedName>
</protein>
<dbReference type="GO" id="GO:0005858">
    <property type="term" value="C:axonemal dynein complex"/>
    <property type="evidence" value="ECO:0007669"/>
    <property type="project" value="TreeGrafter"/>
</dbReference>
<dbReference type="EMBL" id="CAAALY010000511">
    <property type="protein sequence ID" value="VEL06847.1"/>
    <property type="molecule type" value="Genomic_DNA"/>
</dbReference>
<dbReference type="PANTHER" id="PTHR46532">
    <property type="entry name" value="MALE FERTILITY FACTOR KL5"/>
    <property type="match status" value="1"/>
</dbReference>
<feature type="domain" description="Dynein heavy chain tail" evidence="1">
    <location>
        <begin position="8"/>
        <end position="142"/>
    </location>
</feature>
<dbReference type="OrthoDB" id="6273447at2759"/>
<sequence>MWFLPLTFHSYEKGLFEDWAKQIDTVCSFNISKPLLIRNGAIKRLEVNFDPELASVLREVKYLQIRGKEQVPAAASALFEQNDKLCQFRITLDQIAKWYNYLATELIEIEDALIVDQLAEIDRQLNTAETTLSWRDEEAWNYIQSTRDMTRDLERRVVQTQENIVQIRKIMKSWARAPLFERKEGKREALLGIEEREDRRCKRYSEIREAGERENRKLFKADVESDAWKRYVNYVDHLVEEGLRCTLECSLKYILAETEDKQTTMALFEAQMELQTPEVIFIPSLVYGTTNGFYELVDGLIVDIYKQASLIPRIDANATEESYQAKMEEVDVLNEMRQTLLDRTQSVIQKALAYQATFDVYAYLWVDDRAEFMRHFLIYGRVLSVDELETLQLSGPVQGSTLVTSGMANGEGEAAEGLVPHPPTLKQFKEQIDNYERIFEEVDKLEASIKFDSWFRIVLRRFKHALLNIIKRWSLMFKQHLIDHVTTSLNDLANFIKVNQNYLRGS</sequence>
<dbReference type="GO" id="GO:0045505">
    <property type="term" value="F:dynein intermediate chain binding"/>
    <property type="evidence" value="ECO:0007669"/>
    <property type="project" value="InterPro"/>
</dbReference>
<dbReference type="Pfam" id="PF08385">
    <property type="entry name" value="DHC_N1"/>
    <property type="match status" value="1"/>
</dbReference>
<name>A0A3S5CB55_9PLAT</name>
<comment type="caution">
    <text evidence="2">The sequence shown here is derived from an EMBL/GenBank/DDBJ whole genome shotgun (WGS) entry which is preliminary data.</text>
</comment>
<keyword evidence="3" id="KW-1185">Reference proteome</keyword>
<reference evidence="2" key="1">
    <citation type="submission" date="2018-11" db="EMBL/GenBank/DDBJ databases">
        <authorList>
            <consortium name="Pathogen Informatics"/>
        </authorList>
    </citation>
    <scope>NUCLEOTIDE SEQUENCE</scope>
</reference>
<evidence type="ECO:0000313" key="3">
    <source>
        <dbReference type="Proteomes" id="UP000784294"/>
    </source>
</evidence>
<dbReference type="Proteomes" id="UP000784294">
    <property type="component" value="Unassembled WGS sequence"/>
</dbReference>
<dbReference type="PANTHER" id="PTHR46532:SF11">
    <property type="entry name" value="DYNEIN AXONEMAL HEAVY CHAIN 12"/>
    <property type="match status" value="1"/>
</dbReference>
<gene>
    <name evidence="2" type="ORF">PXEA_LOCUS287</name>
</gene>
<dbReference type="InterPro" id="IPR026983">
    <property type="entry name" value="DHC"/>
</dbReference>
<evidence type="ECO:0000259" key="1">
    <source>
        <dbReference type="Pfam" id="PF08385"/>
    </source>
</evidence>
<accession>A0A3S5CB55</accession>
<dbReference type="AlphaFoldDB" id="A0A3S5CB55"/>
<dbReference type="InterPro" id="IPR013594">
    <property type="entry name" value="Dynein_heavy_tail"/>
</dbReference>
<evidence type="ECO:0000313" key="2">
    <source>
        <dbReference type="EMBL" id="VEL06847.1"/>
    </source>
</evidence>
<dbReference type="GO" id="GO:0051959">
    <property type="term" value="F:dynein light intermediate chain binding"/>
    <property type="evidence" value="ECO:0007669"/>
    <property type="project" value="InterPro"/>
</dbReference>
<proteinExistence type="predicted"/>
<organism evidence="2 3">
    <name type="scientific">Protopolystoma xenopodis</name>
    <dbReference type="NCBI Taxonomy" id="117903"/>
    <lineage>
        <taxon>Eukaryota</taxon>
        <taxon>Metazoa</taxon>
        <taxon>Spiralia</taxon>
        <taxon>Lophotrochozoa</taxon>
        <taxon>Platyhelminthes</taxon>
        <taxon>Monogenea</taxon>
        <taxon>Polyopisthocotylea</taxon>
        <taxon>Polystomatidea</taxon>
        <taxon>Polystomatidae</taxon>
        <taxon>Protopolystoma</taxon>
    </lineage>
</organism>